<comment type="similarity">
    <text evidence="2 9">Belongs to the gluconokinase GntK/GntV family.</text>
</comment>
<evidence type="ECO:0000256" key="9">
    <source>
        <dbReference type="RuleBase" id="RU363066"/>
    </source>
</evidence>
<comment type="caution">
    <text evidence="10">The sequence shown here is derived from an EMBL/GenBank/DDBJ whole genome shotgun (WGS) entry which is preliminary data.</text>
</comment>
<evidence type="ECO:0000256" key="8">
    <source>
        <dbReference type="ARBA" id="ARBA00048090"/>
    </source>
</evidence>
<dbReference type="NCBIfam" id="TIGR01313">
    <property type="entry name" value="therm_gnt_kin"/>
    <property type="match status" value="1"/>
</dbReference>
<evidence type="ECO:0000256" key="7">
    <source>
        <dbReference type="ARBA" id="ARBA00022840"/>
    </source>
</evidence>
<sequence>MSTGVIVVVMGVSGSGKTTIGECLAAACGVEFGDADRLHPPANVAKMVAGHPLTDADRWPWLHTVLAWMNDHADGVPVTDLGKELDVVAVVGCSALKRIYRDVLREAECPVRFAYLRGTRAVLTERLRHRQGHFFPEQLLYAQLADLEEPGPGEDAVVASIGPPPDEVLRQVINGLRGGATA</sequence>
<protein>
    <recommendedName>
        <fullName evidence="3 9">Gluconokinase</fullName>
        <ecNumber evidence="3 9">2.7.1.12</ecNumber>
    </recommendedName>
</protein>
<name>A0ABP4WAU4_9ACTN</name>
<dbReference type="PANTHER" id="PTHR43442:SF3">
    <property type="entry name" value="GLUCONOKINASE-RELATED"/>
    <property type="match status" value="1"/>
</dbReference>
<evidence type="ECO:0000256" key="1">
    <source>
        <dbReference type="ARBA" id="ARBA00004761"/>
    </source>
</evidence>
<organism evidence="10 11">
    <name type="scientific">Luedemannella helvata</name>
    <dbReference type="NCBI Taxonomy" id="349315"/>
    <lineage>
        <taxon>Bacteria</taxon>
        <taxon>Bacillati</taxon>
        <taxon>Actinomycetota</taxon>
        <taxon>Actinomycetes</taxon>
        <taxon>Micromonosporales</taxon>
        <taxon>Micromonosporaceae</taxon>
        <taxon>Luedemannella</taxon>
    </lineage>
</organism>
<dbReference type="Gene3D" id="3.40.50.300">
    <property type="entry name" value="P-loop containing nucleotide triphosphate hydrolases"/>
    <property type="match status" value="1"/>
</dbReference>
<dbReference type="PANTHER" id="PTHR43442">
    <property type="entry name" value="GLUCONOKINASE-RELATED"/>
    <property type="match status" value="1"/>
</dbReference>
<dbReference type="RefSeq" id="WP_344079566.1">
    <property type="nucleotide sequence ID" value="NZ_BAAALS010000008.1"/>
</dbReference>
<dbReference type="Pfam" id="PF13671">
    <property type="entry name" value="AAA_33"/>
    <property type="match status" value="1"/>
</dbReference>
<keyword evidence="5 9" id="KW-0547">Nucleotide-binding</keyword>
<dbReference type="EC" id="2.7.1.12" evidence="3 9"/>
<evidence type="ECO:0000256" key="4">
    <source>
        <dbReference type="ARBA" id="ARBA00022679"/>
    </source>
</evidence>
<dbReference type="InterPro" id="IPR006001">
    <property type="entry name" value="Therm_gnt_kin"/>
</dbReference>
<evidence type="ECO:0000256" key="5">
    <source>
        <dbReference type="ARBA" id="ARBA00022741"/>
    </source>
</evidence>
<evidence type="ECO:0000313" key="11">
    <source>
        <dbReference type="Proteomes" id="UP001500655"/>
    </source>
</evidence>
<comment type="pathway">
    <text evidence="1">Carbohydrate acid metabolism.</text>
</comment>
<proteinExistence type="inferred from homology"/>
<keyword evidence="7 9" id="KW-0067">ATP-binding</keyword>
<evidence type="ECO:0000256" key="3">
    <source>
        <dbReference type="ARBA" id="ARBA00012054"/>
    </source>
</evidence>
<keyword evidence="6 9" id="KW-0418">Kinase</keyword>
<gene>
    <name evidence="10" type="ORF">GCM10009681_21860</name>
</gene>
<evidence type="ECO:0000256" key="6">
    <source>
        <dbReference type="ARBA" id="ARBA00022777"/>
    </source>
</evidence>
<comment type="catalytic activity">
    <reaction evidence="8 9">
        <text>D-gluconate + ATP = 6-phospho-D-gluconate + ADP + H(+)</text>
        <dbReference type="Rhea" id="RHEA:19433"/>
        <dbReference type="ChEBI" id="CHEBI:15378"/>
        <dbReference type="ChEBI" id="CHEBI:18391"/>
        <dbReference type="ChEBI" id="CHEBI:30616"/>
        <dbReference type="ChEBI" id="CHEBI:58759"/>
        <dbReference type="ChEBI" id="CHEBI:456216"/>
        <dbReference type="EC" id="2.7.1.12"/>
    </reaction>
</comment>
<dbReference type="Proteomes" id="UP001500655">
    <property type="component" value="Unassembled WGS sequence"/>
</dbReference>
<evidence type="ECO:0000313" key="10">
    <source>
        <dbReference type="EMBL" id="GAA1750340.1"/>
    </source>
</evidence>
<dbReference type="EMBL" id="BAAALS010000008">
    <property type="protein sequence ID" value="GAA1750340.1"/>
    <property type="molecule type" value="Genomic_DNA"/>
</dbReference>
<dbReference type="CDD" id="cd02021">
    <property type="entry name" value="GntK"/>
    <property type="match status" value="1"/>
</dbReference>
<dbReference type="InterPro" id="IPR027417">
    <property type="entry name" value="P-loop_NTPase"/>
</dbReference>
<accession>A0ABP4WAU4</accession>
<keyword evidence="4 9" id="KW-0808">Transferase</keyword>
<reference evidence="11" key="1">
    <citation type="journal article" date="2019" name="Int. J. Syst. Evol. Microbiol.">
        <title>The Global Catalogue of Microorganisms (GCM) 10K type strain sequencing project: providing services to taxonomists for standard genome sequencing and annotation.</title>
        <authorList>
            <consortium name="The Broad Institute Genomics Platform"/>
            <consortium name="The Broad Institute Genome Sequencing Center for Infectious Disease"/>
            <person name="Wu L."/>
            <person name="Ma J."/>
        </authorList>
    </citation>
    <scope>NUCLEOTIDE SEQUENCE [LARGE SCALE GENOMIC DNA]</scope>
    <source>
        <strain evidence="11">JCM 13249</strain>
    </source>
</reference>
<evidence type="ECO:0000256" key="2">
    <source>
        <dbReference type="ARBA" id="ARBA00008420"/>
    </source>
</evidence>
<keyword evidence="11" id="KW-1185">Reference proteome</keyword>
<dbReference type="SUPFAM" id="SSF52540">
    <property type="entry name" value="P-loop containing nucleoside triphosphate hydrolases"/>
    <property type="match status" value="1"/>
</dbReference>